<comment type="function">
    <text evidence="2">Catalyzes the removal of elemental sulfur atoms from cysteine to produce alanine. Seems to participate in the biosynthesis of the nitrogenase metalloclusters by providing the inorganic sulfur required for the Fe-S core formation.</text>
</comment>
<evidence type="ECO:0000256" key="7">
    <source>
        <dbReference type="ARBA" id="ARBA00022898"/>
    </source>
</evidence>
<comment type="cofactor">
    <cofactor evidence="1">
        <name>pyridoxal 5'-phosphate</name>
        <dbReference type="ChEBI" id="CHEBI:597326"/>
    </cofactor>
</comment>
<evidence type="ECO:0000256" key="5">
    <source>
        <dbReference type="ARBA" id="ARBA00022679"/>
    </source>
</evidence>
<keyword evidence="6" id="KW-0479">Metal-binding</keyword>
<dbReference type="GO" id="GO:0046872">
    <property type="term" value="F:metal ion binding"/>
    <property type="evidence" value="ECO:0007669"/>
    <property type="project" value="UniProtKB-KW"/>
</dbReference>
<comment type="catalytic activity">
    <reaction evidence="10">
        <text>(sulfur carrier)-H + L-cysteine = (sulfur carrier)-SH + L-alanine</text>
        <dbReference type="Rhea" id="RHEA:43892"/>
        <dbReference type="Rhea" id="RHEA-COMP:14737"/>
        <dbReference type="Rhea" id="RHEA-COMP:14739"/>
        <dbReference type="ChEBI" id="CHEBI:29917"/>
        <dbReference type="ChEBI" id="CHEBI:35235"/>
        <dbReference type="ChEBI" id="CHEBI:57972"/>
        <dbReference type="ChEBI" id="CHEBI:64428"/>
        <dbReference type="EC" id="2.8.1.7"/>
    </reaction>
</comment>
<dbReference type="Gene3D" id="3.40.640.10">
    <property type="entry name" value="Type I PLP-dependent aspartate aminotransferase-like (Major domain)"/>
    <property type="match status" value="1"/>
</dbReference>
<evidence type="ECO:0000256" key="10">
    <source>
        <dbReference type="ARBA" id="ARBA00050776"/>
    </source>
</evidence>
<reference evidence="12" key="1">
    <citation type="journal article" date="2014" name="Int. J. Syst. Evol. Microbiol.">
        <title>Complete genome sequence of Corynebacterium casei LMG S-19264T (=DSM 44701T), isolated from a smear-ripened cheese.</title>
        <authorList>
            <consortium name="US DOE Joint Genome Institute (JGI-PGF)"/>
            <person name="Walter F."/>
            <person name="Albersmeier A."/>
            <person name="Kalinowski J."/>
            <person name="Ruckert C."/>
        </authorList>
    </citation>
    <scope>NUCLEOTIDE SEQUENCE</scope>
    <source>
        <strain evidence="12">CGMCC 1.15367</strain>
    </source>
</reference>
<dbReference type="Gene3D" id="1.10.260.50">
    <property type="match status" value="1"/>
</dbReference>
<evidence type="ECO:0000313" key="12">
    <source>
        <dbReference type="EMBL" id="GGD88638.1"/>
    </source>
</evidence>
<organism evidence="12 13">
    <name type="scientific">Aureimonas endophytica</name>
    <dbReference type="NCBI Taxonomy" id="2027858"/>
    <lineage>
        <taxon>Bacteria</taxon>
        <taxon>Pseudomonadati</taxon>
        <taxon>Pseudomonadota</taxon>
        <taxon>Alphaproteobacteria</taxon>
        <taxon>Hyphomicrobiales</taxon>
        <taxon>Aurantimonadaceae</taxon>
        <taxon>Aureimonas</taxon>
    </lineage>
</organism>
<dbReference type="InterPro" id="IPR015424">
    <property type="entry name" value="PyrdxlP-dep_Trfase"/>
</dbReference>
<dbReference type="InterPro" id="IPR015421">
    <property type="entry name" value="PyrdxlP-dep_Trfase_major"/>
</dbReference>
<dbReference type="InterPro" id="IPR015422">
    <property type="entry name" value="PyrdxlP-dep_Trfase_small"/>
</dbReference>
<keyword evidence="13" id="KW-1185">Reference proteome</keyword>
<proteinExistence type="inferred from homology"/>
<dbReference type="SUPFAM" id="SSF53383">
    <property type="entry name" value="PLP-dependent transferases"/>
    <property type="match status" value="1"/>
</dbReference>
<comment type="similarity">
    <text evidence="3">Belongs to the class-V pyridoxal-phosphate-dependent aminotransferase family. NifS/IscS subfamily.</text>
</comment>
<dbReference type="Gene3D" id="3.90.1150.10">
    <property type="entry name" value="Aspartate Aminotransferase, domain 1"/>
    <property type="match status" value="1"/>
</dbReference>
<dbReference type="InterPro" id="IPR016454">
    <property type="entry name" value="Cysteine_dSase"/>
</dbReference>
<keyword evidence="8" id="KW-0408">Iron</keyword>
<accession>A0A916ZCT0</accession>
<dbReference type="EMBL" id="BMIQ01000001">
    <property type="protein sequence ID" value="GGD88638.1"/>
    <property type="molecule type" value="Genomic_DNA"/>
</dbReference>
<gene>
    <name evidence="12" type="ORF">GCM10011390_04210</name>
</gene>
<sequence>MAPVGRRIYLDHNATAPLLPEARAALLAALDQVGNPSSVHAEGRAARALAETARRNVASLVGASAEAVTFTASATESAMTVLTPEWYRDGAEDRRTALAVLATDHPALREGGRFAPDDVTRLPVDATGVINLGALDAWLARLDGAPALLALCLANGETGVLQPLAAIRERLEGRDVLLVLDVVQAVGRLSFDIGASGAAAVILSGHKLGAAKGVGALILADDGLRPARLVAGGGQEKGLRSGTEALPAIASLGAAALVAAARADAGTARLGALRDRIVARLEAAGCRFTWLGAAASRLDNTLALAIPGLKAESAQIALDLEGFAVSAGSACSSGKVGPSHVLAAMVDGGAAAERDGGLLRVSLGFETSEEDVEAFAAALAGIVARAQARDLARRAA</sequence>
<name>A0A916ZCT0_9HYPH</name>
<evidence type="ECO:0000256" key="2">
    <source>
        <dbReference type="ARBA" id="ARBA00003120"/>
    </source>
</evidence>
<evidence type="ECO:0000256" key="4">
    <source>
        <dbReference type="ARBA" id="ARBA00013558"/>
    </source>
</evidence>
<evidence type="ECO:0000256" key="8">
    <source>
        <dbReference type="ARBA" id="ARBA00023004"/>
    </source>
</evidence>
<protein>
    <recommendedName>
        <fullName evidence="4">Cysteine desulfurase</fullName>
    </recommendedName>
</protein>
<evidence type="ECO:0000256" key="3">
    <source>
        <dbReference type="ARBA" id="ARBA00006490"/>
    </source>
</evidence>
<keyword evidence="9" id="KW-0411">Iron-sulfur</keyword>
<evidence type="ECO:0000259" key="11">
    <source>
        <dbReference type="Pfam" id="PF00266"/>
    </source>
</evidence>
<dbReference type="PANTHER" id="PTHR11601">
    <property type="entry name" value="CYSTEINE DESULFURYLASE FAMILY MEMBER"/>
    <property type="match status" value="1"/>
</dbReference>
<evidence type="ECO:0000256" key="6">
    <source>
        <dbReference type="ARBA" id="ARBA00022723"/>
    </source>
</evidence>
<dbReference type="GO" id="GO:0031071">
    <property type="term" value="F:cysteine desulfurase activity"/>
    <property type="evidence" value="ECO:0007669"/>
    <property type="project" value="UniProtKB-EC"/>
</dbReference>
<dbReference type="InterPro" id="IPR000192">
    <property type="entry name" value="Aminotrans_V_dom"/>
</dbReference>
<dbReference type="RefSeq" id="WP_188906563.1">
    <property type="nucleotide sequence ID" value="NZ_BMIQ01000001.1"/>
</dbReference>
<dbReference type="PIRSF" id="PIRSF005572">
    <property type="entry name" value="NifS"/>
    <property type="match status" value="1"/>
</dbReference>
<keyword evidence="5" id="KW-0808">Transferase</keyword>
<feature type="domain" description="Aminotransferase class V" evidence="11">
    <location>
        <begin position="8"/>
        <end position="375"/>
    </location>
</feature>
<dbReference type="Proteomes" id="UP000644699">
    <property type="component" value="Unassembled WGS sequence"/>
</dbReference>
<dbReference type="AlphaFoldDB" id="A0A916ZCT0"/>
<evidence type="ECO:0000256" key="1">
    <source>
        <dbReference type="ARBA" id="ARBA00001933"/>
    </source>
</evidence>
<evidence type="ECO:0000313" key="13">
    <source>
        <dbReference type="Proteomes" id="UP000644699"/>
    </source>
</evidence>
<keyword evidence="7" id="KW-0663">Pyridoxal phosphate</keyword>
<evidence type="ECO:0000256" key="9">
    <source>
        <dbReference type="ARBA" id="ARBA00023014"/>
    </source>
</evidence>
<reference evidence="12" key="2">
    <citation type="submission" date="2020-09" db="EMBL/GenBank/DDBJ databases">
        <authorList>
            <person name="Sun Q."/>
            <person name="Zhou Y."/>
        </authorList>
    </citation>
    <scope>NUCLEOTIDE SEQUENCE</scope>
    <source>
        <strain evidence="12">CGMCC 1.15367</strain>
    </source>
</reference>
<comment type="caution">
    <text evidence="12">The sequence shown here is derived from an EMBL/GenBank/DDBJ whole genome shotgun (WGS) entry which is preliminary data.</text>
</comment>
<dbReference type="Pfam" id="PF00266">
    <property type="entry name" value="Aminotran_5"/>
    <property type="match status" value="1"/>
</dbReference>
<dbReference type="GO" id="GO:0051536">
    <property type="term" value="F:iron-sulfur cluster binding"/>
    <property type="evidence" value="ECO:0007669"/>
    <property type="project" value="UniProtKB-KW"/>
</dbReference>
<dbReference type="PANTHER" id="PTHR11601:SF34">
    <property type="entry name" value="CYSTEINE DESULFURASE"/>
    <property type="match status" value="1"/>
</dbReference>